<feature type="region of interest" description="Disordered" evidence="1">
    <location>
        <begin position="1"/>
        <end position="32"/>
    </location>
</feature>
<dbReference type="Proteomes" id="UP000317484">
    <property type="component" value="Unassembled WGS sequence"/>
</dbReference>
<keyword evidence="3" id="KW-1185">Reference proteome</keyword>
<accession>A0A521E2T1</accession>
<protein>
    <submittedName>
        <fullName evidence="2">Uncharacterized protein</fullName>
    </submittedName>
</protein>
<proteinExistence type="predicted"/>
<evidence type="ECO:0000256" key="1">
    <source>
        <dbReference type="SAM" id="MobiDB-lite"/>
    </source>
</evidence>
<organism evidence="2 3">
    <name type="scientific">Geodermatophilus aquaeductus</name>
    <dbReference type="NCBI Taxonomy" id="1564161"/>
    <lineage>
        <taxon>Bacteria</taxon>
        <taxon>Bacillati</taxon>
        <taxon>Actinomycetota</taxon>
        <taxon>Actinomycetes</taxon>
        <taxon>Geodermatophilales</taxon>
        <taxon>Geodermatophilaceae</taxon>
        <taxon>Geodermatophilus</taxon>
    </lineage>
</organism>
<evidence type="ECO:0000313" key="3">
    <source>
        <dbReference type="Proteomes" id="UP000317484"/>
    </source>
</evidence>
<evidence type="ECO:0000313" key="2">
    <source>
        <dbReference type="EMBL" id="SMO77641.1"/>
    </source>
</evidence>
<dbReference type="EMBL" id="FXTJ01000004">
    <property type="protein sequence ID" value="SMO77641.1"/>
    <property type="molecule type" value="Genomic_DNA"/>
</dbReference>
<gene>
    <name evidence="2" type="ORF">SAMN06273567_104110</name>
</gene>
<dbReference type="AlphaFoldDB" id="A0A521E2T1"/>
<sequence>MEDLSTDVLGTRSPGVPPLRADLLPGGTVPTDDERLERSLAFSRTHVSDDGQVTIRRAPAPPGYSGARFTGTCAICVRAGLLAPGGEALADVRAAVRFLATHDHGEAD</sequence>
<name>A0A521E2T1_9ACTN</name>
<reference evidence="2 3" key="1">
    <citation type="submission" date="2017-05" db="EMBL/GenBank/DDBJ databases">
        <authorList>
            <person name="Varghese N."/>
            <person name="Submissions S."/>
        </authorList>
    </citation>
    <scope>NUCLEOTIDE SEQUENCE [LARGE SCALE GENOMIC DNA]</scope>
    <source>
        <strain evidence="2 3">DSM 46834</strain>
    </source>
</reference>